<dbReference type="EMBL" id="JAGUCN010000027">
    <property type="protein sequence ID" value="MBS2213429.1"/>
    <property type="molecule type" value="Genomic_DNA"/>
</dbReference>
<sequence length="182" mass="21031">MIIYLRILSSEVDNFVNEMAIDDSMSFANLHSFIQSTLNYDATQMASFVITDSQWNKETEITLFDMADDNSDNIKVMQDTLLADHLFEEGQRMLYVFDFFSERAFFIEVIQTAKGQLEQPNSYRLEGEAPEQIKISDFSEDISKPAIDQFDDEFDGSLDSMKFNELDDLDTDLNLDDLADQY</sequence>
<proteinExistence type="predicted"/>
<comment type="caution">
    <text evidence="2">The sequence shown here is derived from an EMBL/GenBank/DDBJ whole genome shotgun (WGS) entry which is preliminary data.</text>
</comment>
<organism evidence="2 3">
    <name type="scientific">Carboxylicivirga mesophila</name>
    <dbReference type="NCBI Taxonomy" id="1166478"/>
    <lineage>
        <taxon>Bacteria</taxon>
        <taxon>Pseudomonadati</taxon>
        <taxon>Bacteroidota</taxon>
        <taxon>Bacteroidia</taxon>
        <taxon>Marinilabiliales</taxon>
        <taxon>Marinilabiliaceae</taxon>
        <taxon>Carboxylicivirga</taxon>
    </lineage>
</organism>
<evidence type="ECO:0000313" key="2">
    <source>
        <dbReference type="EMBL" id="MBS2213429.1"/>
    </source>
</evidence>
<evidence type="ECO:0000313" key="3">
    <source>
        <dbReference type="Proteomes" id="UP000721861"/>
    </source>
</evidence>
<dbReference type="SUPFAM" id="SSF159941">
    <property type="entry name" value="MM3350-like"/>
    <property type="match status" value="1"/>
</dbReference>
<dbReference type="Proteomes" id="UP000721861">
    <property type="component" value="Unassembled WGS sequence"/>
</dbReference>
<reference evidence="2 3" key="1">
    <citation type="journal article" date="2014" name="Int. J. Syst. Evol. Microbiol.">
        <title>Carboxylicivirga gen. nov. in the family Marinilabiliaceae with two novel species, Carboxylicivirga mesophila sp. nov. and Carboxylicivirga taeanensis sp. nov., and reclassification of Cytophaga fermentans as Saccharicrinis fermentans gen. nov., comb. nov.</title>
        <authorList>
            <person name="Yang S.H."/>
            <person name="Seo H.S."/>
            <person name="Woo J.H."/>
            <person name="Oh H.M."/>
            <person name="Jang H."/>
            <person name="Lee J.H."/>
            <person name="Kim S.J."/>
            <person name="Kwon K.K."/>
        </authorList>
    </citation>
    <scope>NUCLEOTIDE SEQUENCE [LARGE SCALE GENOMIC DNA]</scope>
    <source>
        <strain evidence="2 3">JCM 18290</strain>
    </source>
</reference>
<dbReference type="Gene3D" id="3.10.290.30">
    <property type="entry name" value="MM3350-like"/>
    <property type="match status" value="1"/>
</dbReference>
<dbReference type="RefSeq" id="WP_212230594.1">
    <property type="nucleotide sequence ID" value="NZ_JAGUCN010000027.1"/>
</dbReference>
<gene>
    <name evidence="2" type="ORF">KEM09_18585</name>
</gene>
<feature type="domain" description="Plasmid pRiA4b Orf3-like" evidence="1">
    <location>
        <begin position="18"/>
        <end position="127"/>
    </location>
</feature>
<accession>A0ABS5KEF6</accession>
<protein>
    <recommendedName>
        <fullName evidence="1">Plasmid pRiA4b Orf3-like domain-containing protein</fullName>
    </recommendedName>
</protein>
<dbReference type="Pfam" id="PF07929">
    <property type="entry name" value="PRiA4_ORF3"/>
    <property type="match status" value="1"/>
</dbReference>
<keyword evidence="3" id="KW-1185">Reference proteome</keyword>
<dbReference type="InterPro" id="IPR012912">
    <property type="entry name" value="Plasmid_pRiA4b_Orf3-like"/>
</dbReference>
<dbReference type="InterPro" id="IPR024047">
    <property type="entry name" value="MM3350-like_sf"/>
</dbReference>
<evidence type="ECO:0000259" key="1">
    <source>
        <dbReference type="Pfam" id="PF07929"/>
    </source>
</evidence>
<name>A0ABS5KEF6_9BACT</name>